<evidence type="ECO:0000313" key="2">
    <source>
        <dbReference type="EMBL" id="ELU18013.1"/>
    </source>
</evidence>
<dbReference type="CDD" id="cd22823">
    <property type="entry name" value="Gal_Rha_Lectin"/>
    <property type="match status" value="1"/>
</dbReference>
<dbReference type="OrthoDB" id="6140291at2759"/>
<evidence type="ECO:0000313" key="4">
    <source>
        <dbReference type="Proteomes" id="UP000014760"/>
    </source>
</evidence>
<name>R7VGN9_CAPTE</name>
<reference evidence="3" key="3">
    <citation type="submission" date="2015-06" db="UniProtKB">
        <authorList>
            <consortium name="EnsemblMetazoa"/>
        </authorList>
    </citation>
    <scope>IDENTIFICATION</scope>
</reference>
<dbReference type="EMBL" id="KB292163">
    <property type="protein sequence ID" value="ELU18013.1"/>
    <property type="molecule type" value="Genomic_DNA"/>
</dbReference>
<dbReference type="Proteomes" id="UP000014760">
    <property type="component" value="Unassembled WGS sequence"/>
</dbReference>
<dbReference type="EnsemblMetazoa" id="CapteT197653">
    <property type="protein sequence ID" value="CapteP197653"/>
    <property type="gene ID" value="CapteG197653"/>
</dbReference>
<feature type="chain" id="PRO_5008789039" description="SUEL-type lectin domain-containing protein" evidence="1">
    <location>
        <begin position="28"/>
        <end position="159"/>
    </location>
</feature>
<evidence type="ECO:0008006" key="5">
    <source>
        <dbReference type="Google" id="ProtNLM"/>
    </source>
</evidence>
<evidence type="ECO:0000256" key="1">
    <source>
        <dbReference type="SAM" id="SignalP"/>
    </source>
</evidence>
<evidence type="ECO:0000313" key="3">
    <source>
        <dbReference type="EnsemblMetazoa" id="CapteP197653"/>
    </source>
</evidence>
<feature type="signal peptide" evidence="1">
    <location>
        <begin position="1"/>
        <end position="27"/>
    </location>
</feature>
<dbReference type="PANTHER" id="PTHR46780">
    <property type="entry name" value="PROTEIN EVA-1"/>
    <property type="match status" value="1"/>
</dbReference>
<dbReference type="AlphaFoldDB" id="R7VGN9"/>
<dbReference type="InterPro" id="IPR043159">
    <property type="entry name" value="Lectin_gal-bd_sf"/>
</dbReference>
<dbReference type="EMBL" id="AMQN01003881">
    <property type="status" value="NOT_ANNOTATED_CDS"/>
    <property type="molecule type" value="Genomic_DNA"/>
</dbReference>
<accession>R7VGN9</accession>
<dbReference type="HOGENOM" id="CLU_140566_0_0_1"/>
<proteinExistence type="predicted"/>
<dbReference type="Gene3D" id="2.60.120.740">
    <property type="match status" value="1"/>
</dbReference>
<reference evidence="4" key="1">
    <citation type="submission" date="2012-12" db="EMBL/GenBank/DDBJ databases">
        <authorList>
            <person name="Hellsten U."/>
            <person name="Grimwood J."/>
            <person name="Chapman J.A."/>
            <person name="Shapiro H."/>
            <person name="Aerts A."/>
            <person name="Otillar R.P."/>
            <person name="Terry A.Y."/>
            <person name="Boore J.L."/>
            <person name="Simakov O."/>
            <person name="Marletaz F."/>
            <person name="Cho S.-J."/>
            <person name="Edsinger-Gonzales E."/>
            <person name="Havlak P."/>
            <person name="Kuo D.-H."/>
            <person name="Larsson T."/>
            <person name="Lv J."/>
            <person name="Arendt D."/>
            <person name="Savage R."/>
            <person name="Osoegawa K."/>
            <person name="de Jong P."/>
            <person name="Lindberg D.R."/>
            <person name="Seaver E.C."/>
            <person name="Weisblat D.A."/>
            <person name="Putnam N.H."/>
            <person name="Grigoriev I.V."/>
            <person name="Rokhsar D.S."/>
        </authorList>
    </citation>
    <scope>NUCLEOTIDE SEQUENCE</scope>
    <source>
        <strain evidence="4">I ESC-2004</strain>
    </source>
</reference>
<reference evidence="2 4" key="2">
    <citation type="journal article" date="2013" name="Nature">
        <title>Insights into bilaterian evolution from three spiralian genomes.</title>
        <authorList>
            <person name="Simakov O."/>
            <person name="Marletaz F."/>
            <person name="Cho S.J."/>
            <person name="Edsinger-Gonzales E."/>
            <person name="Havlak P."/>
            <person name="Hellsten U."/>
            <person name="Kuo D.H."/>
            <person name="Larsson T."/>
            <person name="Lv J."/>
            <person name="Arendt D."/>
            <person name="Savage R."/>
            <person name="Osoegawa K."/>
            <person name="de Jong P."/>
            <person name="Grimwood J."/>
            <person name="Chapman J.A."/>
            <person name="Shapiro H."/>
            <person name="Aerts A."/>
            <person name="Otillar R.P."/>
            <person name="Terry A.Y."/>
            <person name="Boore J.L."/>
            <person name="Grigoriev I.V."/>
            <person name="Lindberg D.R."/>
            <person name="Seaver E.C."/>
            <person name="Weisblat D.A."/>
            <person name="Putnam N.H."/>
            <person name="Rokhsar D.S."/>
        </authorList>
    </citation>
    <scope>NUCLEOTIDE SEQUENCE</scope>
    <source>
        <strain evidence="2 4">I ESC-2004</strain>
    </source>
</reference>
<sequence length="159" mass="17840">MDSIGVEVLRLFAVILVGFNEITSTDALQEVCNAKDFNAQCGRGEIIVMKSANLGRMRLGKCISQGYGHIGCHHSVITKLDAKCTGKMECRMRKIVREDFEDTILDSQCPSELVVYLEADYECVKGIMKQFERHFAIEIMKDPKSGSFPNLSQVKEVNE</sequence>
<organism evidence="2">
    <name type="scientific">Capitella teleta</name>
    <name type="common">Polychaete worm</name>
    <dbReference type="NCBI Taxonomy" id="283909"/>
    <lineage>
        <taxon>Eukaryota</taxon>
        <taxon>Metazoa</taxon>
        <taxon>Spiralia</taxon>
        <taxon>Lophotrochozoa</taxon>
        <taxon>Annelida</taxon>
        <taxon>Polychaeta</taxon>
        <taxon>Sedentaria</taxon>
        <taxon>Scolecida</taxon>
        <taxon>Capitellidae</taxon>
        <taxon>Capitella</taxon>
    </lineage>
</organism>
<dbReference type="OMA" id="RGHARIQ"/>
<keyword evidence="1" id="KW-0732">Signal</keyword>
<keyword evidence="4" id="KW-1185">Reference proteome</keyword>
<gene>
    <name evidence="2" type="ORF">CAPTEDRAFT_197653</name>
</gene>
<protein>
    <recommendedName>
        <fullName evidence="5">SUEL-type lectin domain-containing protein</fullName>
    </recommendedName>
</protein>